<evidence type="ECO:0000256" key="4">
    <source>
        <dbReference type="ARBA" id="ARBA00022801"/>
    </source>
</evidence>
<dbReference type="Pfam" id="PF03159">
    <property type="entry name" value="XRN_N"/>
    <property type="match status" value="1"/>
</dbReference>
<dbReference type="InterPro" id="IPR027073">
    <property type="entry name" value="5_3_exoribonuclease"/>
</dbReference>
<evidence type="ECO:0000313" key="11">
    <source>
        <dbReference type="Proteomes" id="UP000298416"/>
    </source>
</evidence>
<evidence type="ECO:0000259" key="8">
    <source>
        <dbReference type="Pfam" id="PF03159"/>
    </source>
</evidence>
<feature type="domain" description="Xrn1 helical" evidence="9">
    <location>
        <begin position="318"/>
        <end position="402"/>
    </location>
</feature>
<dbReference type="PANTHER" id="PTHR12341">
    <property type="entry name" value="5'-&gt;3' EXORIBONUCLEASE"/>
    <property type="match status" value="1"/>
</dbReference>
<feature type="region of interest" description="Disordered" evidence="7">
    <location>
        <begin position="766"/>
        <end position="798"/>
    </location>
</feature>
<organism evidence="10">
    <name type="scientific">Salvia splendens</name>
    <name type="common">Scarlet sage</name>
    <dbReference type="NCBI Taxonomy" id="180675"/>
    <lineage>
        <taxon>Eukaryota</taxon>
        <taxon>Viridiplantae</taxon>
        <taxon>Streptophyta</taxon>
        <taxon>Embryophyta</taxon>
        <taxon>Tracheophyta</taxon>
        <taxon>Spermatophyta</taxon>
        <taxon>Magnoliopsida</taxon>
        <taxon>eudicotyledons</taxon>
        <taxon>Gunneridae</taxon>
        <taxon>Pentapetalae</taxon>
        <taxon>asterids</taxon>
        <taxon>lamiids</taxon>
        <taxon>Lamiales</taxon>
        <taxon>Lamiaceae</taxon>
        <taxon>Nepetoideae</taxon>
        <taxon>Mentheae</taxon>
        <taxon>Salviinae</taxon>
        <taxon>Salvia</taxon>
        <taxon>Salvia subgen. Calosphace</taxon>
        <taxon>core Calosphace</taxon>
    </lineage>
</organism>
<evidence type="ECO:0000256" key="7">
    <source>
        <dbReference type="SAM" id="MobiDB-lite"/>
    </source>
</evidence>
<feature type="compositionally biased region" description="Basic residues" evidence="7">
    <location>
        <begin position="783"/>
        <end position="798"/>
    </location>
</feature>
<evidence type="ECO:0000256" key="2">
    <source>
        <dbReference type="ARBA" id="ARBA00022664"/>
    </source>
</evidence>
<evidence type="ECO:0000256" key="5">
    <source>
        <dbReference type="ARBA" id="ARBA00022839"/>
    </source>
</evidence>
<dbReference type="InterPro" id="IPR004859">
    <property type="entry name" value="Xrn1_N"/>
</dbReference>
<reference evidence="10" key="2">
    <citation type="submission" date="2020-08" db="EMBL/GenBank/DDBJ databases">
        <title>Plant Genome Project.</title>
        <authorList>
            <person name="Zhang R.-G."/>
        </authorList>
    </citation>
    <scope>NUCLEOTIDE SEQUENCE</scope>
    <source>
        <strain evidence="10">Huo1</strain>
        <tissue evidence="10">Leaf</tissue>
    </source>
</reference>
<sequence length="798" mass="91057">MGIPAFYRWLIERYPRSVVDVLEDSSPVVNGVRLPVDITRPNPNGVEFDNLYLDMNGIIHPCFHPENGSPPKSYDEVFAAVFKYIDRIFALVRPRKVLFMAIDGVAPRAKMNQQRARRFRAAKDAADMASLLEKQGSDHAERDKPEESEVLDSNLITPGTGFMESLSSALQYYVRLRINNDPGWKGVKVILSDATVPGEGEHKVMSYIRLQRNLPGFDQNTRHCLYGLDADLIMLALATHEVHFSVLREDVRRPPPDGKDHKAHNMKKAAGKTYLEPKEVPSQYLEDIISKQKFQFLNVWVLRDYMAESLRVPDPTVKFDLERLIDDFVFMCLFVGNDFLPHVPSLEISEGAIDLLMSVYKKEFVRMGGYLTNATEVNLKGVEHFVQTLGSHENAIFKKRQQVYYPHTGVLLENGYVFQLTCTNVLDIFKLFSVHYHMLQSYMDSNLQSDATFVADKVNLGEDGWKERYYTEKFEAQSDDDRETVKKDALITFYPYHYAPFGSDFRDLDQLDIHFELGKPFKPFDQLMGVLPAASAGALPLCYRKLMTDQESPILDLYPTEFDLDLNGRKQAWKAICKLPFIDEARLLNEIAKVENTLTDVERRRNTLGVDQLFINISHPLAAKILTFWERNKDHPKLQRAKVRTLINPRFSDGMNGYVYISDKPICPPEIPSPLHDMKTITPNKVLLVFYKLPDLHPHIPRPPEGVRMPKKVIGKHDLLPPPTLWHQSAVSQSRFSTRPVPPKSIAGSSLAEICHSLVAKTYSSEDRGNAMNRSHDAAMNHSGKKRKRRGGKSKRNA</sequence>
<dbReference type="PIRSF" id="PIRSF037239">
    <property type="entry name" value="Exonuclease_Xrn2"/>
    <property type="match status" value="1"/>
</dbReference>
<evidence type="ECO:0000313" key="10">
    <source>
        <dbReference type="EMBL" id="KAG6435034.1"/>
    </source>
</evidence>
<dbReference type="EC" id="3.1.13.-" evidence="6"/>
<accession>A0A8X8YN92</accession>
<gene>
    <name evidence="10" type="ORF">SASPL_106683</name>
</gene>
<dbReference type="PANTHER" id="PTHR12341:SF53">
    <property type="entry name" value="5'-3' EXORIBONUCLEASE"/>
    <property type="match status" value="1"/>
</dbReference>
<feature type="region of interest" description="Disordered" evidence="7">
    <location>
        <begin position="133"/>
        <end position="153"/>
    </location>
</feature>
<dbReference type="FunFam" id="3.40.50.12390:FF:000003">
    <property type="entry name" value="5'-3' exoribonuclease"/>
    <property type="match status" value="1"/>
</dbReference>
<dbReference type="AlphaFoldDB" id="A0A8X8YN92"/>
<dbReference type="GO" id="GO:0003723">
    <property type="term" value="F:RNA binding"/>
    <property type="evidence" value="ECO:0007669"/>
    <property type="project" value="TreeGrafter"/>
</dbReference>
<dbReference type="InterPro" id="IPR017151">
    <property type="entry name" value="Xrn2/3/4"/>
</dbReference>
<proteinExistence type="inferred from homology"/>
<reference evidence="10" key="1">
    <citation type="submission" date="2018-01" db="EMBL/GenBank/DDBJ databases">
        <authorList>
            <person name="Mao J.F."/>
        </authorList>
    </citation>
    <scope>NUCLEOTIDE SEQUENCE</scope>
    <source>
        <strain evidence="10">Huo1</strain>
        <tissue evidence="10">Leaf</tissue>
    </source>
</reference>
<dbReference type="GO" id="GO:0000956">
    <property type="term" value="P:nuclear-transcribed mRNA catabolic process"/>
    <property type="evidence" value="ECO:0007669"/>
    <property type="project" value="TreeGrafter"/>
</dbReference>
<comment type="caution">
    <text evidence="10">The sequence shown here is derived from an EMBL/GenBank/DDBJ whole genome shotgun (WGS) entry which is preliminary data.</text>
</comment>
<dbReference type="GO" id="GO:0006397">
    <property type="term" value="P:mRNA processing"/>
    <property type="evidence" value="ECO:0007669"/>
    <property type="project" value="UniProtKB-UniRule"/>
</dbReference>
<feature type="domain" description="Xrn1 helical" evidence="9">
    <location>
        <begin position="493"/>
        <end position="719"/>
    </location>
</feature>
<dbReference type="InterPro" id="IPR041412">
    <property type="entry name" value="Xrn1_helical"/>
</dbReference>
<keyword evidence="2 6" id="KW-0507">mRNA processing</keyword>
<dbReference type="CDD" id="cd18673">
    <property type="entry name" value="PIN_XRN1-2-like"/>
    <property type="match status" value="1"/>
</dbReference>
<keyword evidence="11" id="KW-1185">Reference proteome</keyword>
<feature type="domain" description="Xrn1 helical" evidence="9">
    <location>
        <begin position="450"/>
        <end position="484"/>
    </location>
</feature>
<dbReference type="GO" id="GO:0005634">
    <property type="term" value="C:nucleus"/>
    <property type="evidence" value="ECO:0007669"/>
    <property type="project" value="InterPro"/>
</dbReference>
<feature type="domain" description="Xrn1 N-terminal" evidence="8">
    <location>
        <begin position="1"/>
        <end position="250"/>
    </location>
</feature>
<keyword evidence="4 6" id="KW-0378">Hydrolase</keyword>
<dbReference type="FunFam" id="1.25.40.1050:FF:000002">
    <property type="entry name" value="5'-3' exoribonuclease"/>
    <property type="match status" value="1"/>
</dbReference>
<comment type="function">
    <text evidence="6">Possesses 5'-&gt;3' exoribonuclease activity. Acts as an endogenous post-transcriptional gene silencing (PTGS) suppressor.</text>
</comment>
<evidence type="ECO:0000259" key="9">
    <source>
        <dbReference type="Pfam" id="PF17846"/>
    </source>
</evidence>
<dbReference type="Pfam" id="PF17846">
    <property type="entry name" value="XRN_M"/>
    <property type="match status" value="3"/>
</dbReference>
<dbReference type="Gene3D" id="3.40.50.12390">
    <property type="match status" value="2"/>
</dbReference>
<dbReference type="Gene3D" id="1.25.40.1050">
    <property type="match status" value="1"/>
</dbReference>
<protein>
    <recommendedName>
        <fullName evidence="6">5'-3' exoribonuclease</fullName>
        <ecNumber evidence="6">3.1.13.-</ecNumber>
    </recommendedName>
</protein>
<evidence type="ECO:0000256" key="1">
    <source>
        <dbReference type="ARBA" id="ARBA00006994"/>
    </source>
</evidence>
<feature type="compositionally biased region" description="Basic and acidic residues" evidence="7">
    <location>
        <begin position="766"/>
        <end position="779"/>
    </location>
</feature>
<evidence type="ECO:0000256" key="6">
    <source>
        <dbReference type="PIRNR" id="PIRNR037239"/>
    </source>
</evidence>
<dbReference type="GO" id="GO:0004534">
    <property type="term" value="F:5'-3' RNA exonuclease activity"/>
    <property type="evidence" value="ECO:0007669"/>
    <property type="project" value="UniProtKB-UniRule"/>
</dbReference>
<feature type="compositionally biased region" description="Basic and acidic residues" evidence="7">
    <location>
        <begin position="135"/>
        <end position="147"/>
    </location>
</feature>
<name>A0A8X8YN92_SALSN</name>
<keyword evidence="3 6" id="KW-0540">Nuclease</keyword>
<keyword evidence="5 6" id="KW-0269">Exonuclease</keyword>
<dbReference type="Proteomes" id="UP000298416">
    <property type="component" value="Unassembled WGS sequence"/>
</dbReference>
<evidence type="ECO:0000256" key="3">
    <source>
        <dbReference type="ARBA" id="ARBA00022722"/>
    </source>
</evidence>
<dbReference type="EMBL" id="PNBA02000002">
    <property type="protein sequence ID" value="KAG6435034.1"/>
    <property type="molecule type" value="Genomic_DNA"/>
</dbReference>
<comment type="similarity">
    <text evidence="1 6">Belongs to the 5'-3' exonuclease family. XRN2/RAT1 subfamily.</text>
</comment>